<dbReference type="InterPro" id="IPR000277">
    <property type="entry name" value="Cys/Met-Metab_PyrdxlP-dep_enz"/>
</dbReference>
<comment type="function">
    <text evidence="3">Catalyzes the formation of L-homocysteine from O-succinyl-L-homoserine (OSHS) and hydrogen sulfide.</text>
</comment>
<feature type="modified residue" description="N6-(pyridoxal phosphate)lysine" evidence="3 4">
    <location>
        <position position="211"/>
    </location>
</feature>
<keyword evidence="3" id="KW-0486">Methionine biosynthesis</keyword>
<dbReference type="InterPro" id="IPR006234">
    <property type="entry name" value="O-succ-hSer_sulfhydrylase"/>
</dbReference>
<dbReference type="FunFam" id="3.90.1150.10:FF:000033">
    <property type="entry name" value="Cystathionine gamma-synthase"/>
    <property type="match status" value="1"/>
</dbReference>
<comment type="catalytic activity">
    <reaction evidence="3">
        <text>O-succinyl-L-homoserine + hydrogen sulfide = L-homocysteine + succinate</text>
        <dbReference type="Rhea" id="RHEA:27826"/>
        <dbReference type="ChEBI" id="CHEBI:29919"/>
        <dbReference type="ChEBI" id="CHEBI:30031"/>
        <dbReference type="ChEBI" id="CHEBI:57661"/>
        <dbReference type="ChEBI" id="CHEBI:58199"/>
    </reaction>
</comment>
<dbReference type="GO" id="GO:0005737">
    <property type="term" value="C:cytoplasm"/>
    <property type="evidence" value="ECO:0007669"/>
    <property type="project" value="TreeGrafter"/>
</dbReference>
<keyword evidence="3" id="KW-0808">Transferase</keyword>
<comment type="subunit">
    <text evidence="3">Homotetramer.</text>
</comment>
<protein>
    <recommendedName>
        <fullName evidence="3">O-succinylhomoserine sulfhydrylase</fullName>
        <shortName evidence="3">OSH sulfhydrylase</shortName>
        <shortName evidence="3">OSHS sulfhydrylase</shortName>
        <ecNumber evidence="3">2.5.1.-</ecNumber>
    </recommendedName>
</protein>
<dbReference type="EC" id="2.5.1.-" evidence="3"/>
<dbReference type="PIRSF" id="PIRSF001434">
    <property type="entry name" value="CGS"/>
    <property type="match status" value="1"/>
</dbReference>
<dbReference type="HAMAP" id="MF_02056">
    <property type="entry name" value="MetZ"/>
    <property type="match status" value="1"/>
</dbReference>
<evidence type="ECO:0000313" key="7">
    <source>
        <dbReference type="Proteomes" id="UP000321389"/>
    </source>
</evidence>
<dbReference type="Gene3D" id="3.40.640.10">
    <property type="entry name" value="Type I PLP-dependent aspartate aminotransferase-like (Major domain)"/>
    <property type="match status" value="1"/>
</dbReference>
<dbReference type="AlphaFoldDB" id="A0A5B8KXI6"/>
<dbReference type="EMBL" id="CP042301">
    <property type="protein sequence ID" value="QDZ00299.1"/>
    <property type="molecule type" value="Genomic_DNA"/>
</dbReference>
<dbReference type="GO" id="GO:0016846">
    <property type="term" value="F:carbon-sulfur lyase activity"/>
    <property type="evidence" value="ECO:0007669"/>
    <property type="project" value="TreeGrafter"/>
</dbReference>
<dbReference type="GO" id="GO:0019346">
    <property type="term" value="P:transsulfuration"/>
    <property type="evidence" value="ECO:0007669"/>
    <property type="project" value="InterPro"/>
</dbReference>
<dbReference type="GO" id="GO:0030170">
    <property type="term" value="F:pyridoxal phosphate binding"/>
    <property type="evidence" value="ECO:0007669"/>
    <property type="project" value="UniProtKB-UniRule"/>
</dbReference>
<evidence type="ECO:0000256" key="1">
    <source>
        <dbReference type="ARBA" id="ARBA00001933"/>
    </source>
</evidence>
<dbReference type="Gene3D" id="3.90.1150.10">
    <property type="entry name" value="Aspartate Aminotransferase, domain 1"/>
    <property type="match status" value="1"/>
</dbReference>
<dbReference type="GO" id="GO:0071266">
    <property type="term" value="P:'de novo' L-methionine biosynthetic process"/>
    <property type="evidence" value="ECO:0007669"/>
    <property type="project" value="UniProtKB-UniRule"/>
</dbReference>
<dbReference type="SUPFAM" id="SSF53383">
    <property type="entry name" value="PLP-dependent transferases"/>
    <property type="match status" value="1"/>
</dbReference>
<dbReference type="RefSeq" id="WP_146298947.1">
    <property type="nucleotide sequence ID" value="NZ_CP042301.2"/>
</dbReference>
<dbReference type="KEGG" id="niy:FQ775_07860"/>
<reference evidence="6" key="1">
    <citation type="submission" date="2020-04" db="EMBL/GenBank/DDBJ databases">
        <title>Nitratireductor sp. nov. isolated from mangrove soil.</title>
        <authorList>
            <person name="Ye Y."/>
        </authorList>
    </citation>
    <scope>NUCLEOTIDE SEQUENCE</scope>
    <source>
        <strain evidence="6">SY7</strain>
    </source>
</reference>
<gene>
    <name evidence="3" type="primary">metZ</name>
    <name evidence="6" type="ORF">FQ775_07860</name>
</gene>
<dbReference type="PANTHER" id="PTHR11808:SF80">
    <property type="entry name" value="CYSTATHIONINE GAMMA-LYASE"/>
    <property type="match status" value="1"/>
</dbReference>
<dbReference type="OrthoDB" id="9805807at2"/>
<sequence>MTTETKRNWKPATALVHGGTLRSAFGETSEAMYLTQGFVYDSAEAAEARFKGEAPGFIYSRYANPTVDMFEKRMCELEGAEDARATASGMAAVSAALLCSAKAGDHVVAARALFGSCRWVVETLMPKYGIETTLVDGTDIEAWKQAVRPNTRLFFLESPTNPTLEVIDIAAVAAIANECGAKLVVDNVFATPLQQKPLELGAHIVVYSATKHIDGQGRCLGGIVLSDKKWIDEKLHDFFRHTGPSLSPFNAWTLLKGLETLPLRVRQQTETAARVAGHLACHSSIARVIYPGRNDHPQADIIARQMKGGSTLICFEVKGGKPAAFSFENALDIIRISNNLGDAKSLVTHPATTTHKNLSEEARLELGINPGTVRLSVGLEDADDLIDDIDRALARAA</sequence>
<dbReference type="FunFam" id="3.40.640.10:FF:000046">
    <property type="entry name" value="Cystathionine gamma-lyase"/>
    <property type="match status" value="1"/>
</dbReference>
<dbReference type="Pfam" id="PF01053">
    <property type="entry name" value="Cys_Met_Meta_PP"/>
    <property type="match status" value="1"/>
</dbReference>
<dbReference type="PANTHER" id="PTHR11808">
    <property type="entry name" value="TRANS-SULFURATION ENZYME FAMILY MEMBER"/>
    <property type="match status" value="1"/>
</dbReference>
<dbReference type="GO" id="GO:0016765">
    <property type="term" value="F:transferase activity, transferring alkyl or aryl (other than methyl) groups"/>
    <property type="evidence" value="ECO:0007669"/>
    <property type="project" value="UniProtKB-UniRule"/>
</dbReference>
<comment type="cofactor">
    <cofactor evidence="1 3 5">
        <name>pyridoxal 5'-phosphate</name>
        <dbReference type="ChEBI" id="CHEBI:597326"/>
    </cofactor>
</comment>
<dbReference type="InterPro" id="IPR015424">
    <property type="entry name" value="PyrdxlP-dep_Trfase"/>
</dbReference>
<dbReference type="InterPro" id="IPR015422">
    <property type="entry name" value="PyrdxlP-dep_Trfase_small"/>
</dbReference>
<keyword evidence="7" id="KW-1185">Reference proteome</keyword>
<dbReference type="InterPro" id="IPR015421">
    <property type="entry name" value="PyrdxlP-dep_Trfase_major"/>
</dbReference>
<keyword evidence="2 3" id="KW-0663">Pyridoxal phosphate</keyword>
<keyword evidence="3" id="KW-0028">Amino-acid biosynthesis</keyword>
<dbReference type="CDD" id="cd00614">
    <property type="entry name" value="CGS_like"/>
    <property type="match status" value="1"/>
</dbReference>
<accession>A0A5B8KXI6</accession>
<evidence type="ECO:0000256" key="3">
    <source>
        <dbReference type="HAMAP-Rule" id="MF_02056"/>
    </source>
</evidence>
<dbReference type="NCBIfam" id="NF005696">
    <property type="entry name" value="PRK07504.1"/>
    <property type="match status" value="1"/>
</dbReference>
<comment type="pathway">
    <text evidence="3">Amino-acid biosynthesis; L-methionine biosynthesis via de novo pathway; L-homocysteine from O-succinyl-L-homoserine: step 1/1.</text>
</comment>
<evidence type="ECO:0000256" key="2">
    <source>
        <dbReference type="ARBA" id="ARBA00022898"/>
    </source>
</evidence>
<proteinExistence type="inferred from homology"/>
<evidence type="ECO:0000313" key="6">
    <source>
        <dbReference type="EMBL" id="QDZ00299.1"/>
    </source>
</evidence>
<dbReference type="GO" id="GO:0071268">
    <property type="term" value="P:homocysteine biosynthetic process"/>
    <property type="evidence" value="ECO:0007669"/>
    <property type="project" value="InterPro"/>
</dbReference>
<evidence type="ECO:0000256" key="5">
    <source>
        <dbReference type="RuleBase" id="RU362118"/>
    </source>
</evidence>
<dbReference type="UniPathway" id="UPA00051">
    <property type="reaction ID" value="UER00449"/>
</dbReference>
<dbReference type="Proteomes" id="UP000321389">
    <property type="component" value="Chromosome"/>
</dbReference>
<name>A0A5B8KXI6_9HYPH</name>
<organism evidence="6 7">
    <name type="scientific">Nitratireductor mangrovi</name>
    <dbReference type="NCBI Taxonomy" id="2599600"/>
    <lineage>
        <taxon>Bacteria</taxon>
        <taxon>Pseudomonadati</taxon>
        <taxon>Pseudomonadota</taxon>
        <taxon>Alphaproteobacteria</taxon>
        <taxon>Hyphomicrobiales</taxon>
        <taxon>Phyllobacteriaceae</taxon>
        <taxon>Nitratireductor</taxon>
    </lineage>
</organism>
<comment type="similarity">
    <text evidence="3">Belongs to the trans-sulfuration enzymes family. MetZ subfamily.</text>
</comment>
<evidence type="ECO:0000256" key="4">
    <source>
        <dbReference type="PIRSR" id="PIRSR001434-2"/>
    </source>
</evidence>
<dbReference type="NCBIfam" id="TIGR01325">
    <property type="entry name" value="O_suc_HS_sulf"/>
    <property type="match status" value="1"/>
</dbReference>